<organism evidence="3 4">
    <name type="scientific">Nocardia albiluteola</name>
    <dbReference type="NCBI Taxonomy" id="2842303"/>
    <lineage>
        <taxon>Bacteria</taxon>
        <taxon>Bacillati</taxon>
        <taxon>Actinomycetota</taxon>
        <taxon>Actinomycetes</taxon>
        <taxon>Mycobacteriales</taxon>
        <taxon>Nocardiaceae</taxon>
        <taxon>Nocardia</taxon>
    </lineage>
</organism>
<comment type="caution">
    <text evidence="3">The sequence shown here is derived from an EMBL/GenBank/DDBJ whole genome shotgun (WGS) entry which is preliminary data.</text>
</comment>
<evidence type="ECO:0000313" key="3">
    <source>
        <dbReference type="EMBL" id="MBU3060838.1"/>
    </source>
</evidence>
<protein>
    <submittedName>
        <fullName evidence="3">Uncharacterized protein</fullName>
    </submittedName>
</protein>
<evidence type="ECO:0000313" key="4">
    <source>
        <dbReference type="Proteomes" id="UP000733379"/>
    </source>
</evidence>
<sequence>MPIKRFAVYSLLAAAAVVTLGTSTATAGIPLRSVPPVNAPAPTDDSPHARPSAPRLIVGSNPVCLPDSGSSDPCLFSDLLSGLSSTL</sequence>
<dbReference type="Proteomes" id="UP000733379">
    <property type="component" value="Unassembled WGS sequence"/>
</dbReference>
<feature type="signal peptide" evidence="2">
    <location>
        <begin position="1"/>
        <end position="27"/>
    </location>
</feature>
<feature type="region of interest" description="Disordered" evidence="1">
    <location>
        <begin position="27"/>
        <end position="55"/>
    </location>
</feature>
<keyword evidence="2" id="KW-0732">Signal</keyword>
<evidence type="ECO:0000256" key="1">
    <source>
        <dbReference type="SAM" id="MobiDB-lite"/>
    </source>
</evidence>
<reference evidence="3 4" key="1">
    <citation type="submission" date="2021-06" db="EMBL/GenBank/DDBJ databases">
        <title>Actinomycetes sequencing.</title>
        <authorList>
            <person name="Shan Q."/>
        </authorList>
    </citation>
    <scope>NUCLEOTIDE SEQUENCE [LARGE SCALE GENOMIC DNA]</scope>
    <source>
        <strain evidence="3 4">NEAU-G5</strain>
    </source>
</reference>
<accession>A0ABS6AUX0</accession>
<proteinExistence type="predicted"/>
<name>A0ABS6AUX0_9NOCA</name>
<feature type="chain" id="PRO_5046585448" evidence="2">
    <location>
        <begin position="28"/>
        <end position="87"/>
    </location>
</feature>
<dbReference type="EMBL" id="JAHKNI010000001">
    <property type="protein sequence ID" value="MBU3060838.1"/>
    <property type="molecule type" value="Genomic_DNA"/>
</dbReference>
<gene>
    <name evidence="3" type="ORF">KO481_04770</name>
</gene>
<evidence type="ECO:0000256" key="2">
    <source>
        <dbReference type="SAM" id="SignalP"/>
    </source>
</evidence>
<dbReference type="RefSeq" id="WP_215915632.1">
    <property type="nucleotide sequence ID" value="NZ_JAHKNI010000001.1"/>
</dbReference>
<keyword evidence="4" id="KW-1185">Reference proteome</keyword>